<gene>
    <name evidence="2" type="ORF">FHX40_2602</name>
</gene>
<name>A0A543IZ75_9ACTN</name>
<evidence type="ECO:0000256" key="1">
    <source>
        <dbReference type="SAM" id="MobiDB-lite"/>
    </source>
</evidence>
<sequence length="139" mass="16102">MPFYVPQSERKEQDRLKRLERLGDLLAGHGLRTRVYRHVRLRLFQNEYNPIRWREPVLSVRRPGPTPSTRLEITVNSDGHPFRVTPAGRKARWSYQGDDHAVISFVRAVLNAWPDEPKSFDPPLTDPNGYPIPAPRPAD</sequence>
<accession>A0A543IZ75</accession>
<feature type="compositionally biased region" description="Pro residues" evidence="1">
    <location>
        <begin position="130"/>
        <end position="139"/>
    </location>
</feature>
<evidence type="ECO:0000313" key="2">
    <source>
        <dbReference type="EMBL" id="TQM75880.1"/>
    </source>
</evidence>
<proteinExistence type="predicted"/>
<organism evidence="2 3">
    <name type="scientific">Thermopolyspora flexuosa</name>
    <dbReference type="NCBI Taxonomy" id="103836"/>
    <lineage>
        <taxon>Bacteria</taxon>
        <taxon>Bacillati</taxon>
        <taxon>Actinomycetota</taxon>
        <taxon>Actinomycetes</taxon>
        <taxon>Streptosporangiales</taxon>
        <taxon>Streptosporangiaceae</taxon>
        <taxon>Thermopolyspora</taxon>
    </lineage>
</organism>
<keyword evidence="3" id="KW-1185">Reference proteome</keyword>
<dbReference type="AlphaFoldDB" id="A0A543IZ75"/>
<dbReference type="EMBL" id="VFPQ01000001">
    <property type="protein sequence ID" value="TQM75880.1"/>
    <property type="molecule type" value="Genomic_DNA"/>
</dbReference>
<dbReference type="Proteomes" id="UP000319213">
    <property type="component" value="Unassembled WGS sequence"/>
</dbReference>
<dbReference type="RefSeq" id="WP_142259829.1">
    <property type="nucleotide sequence ID" value="NZ_BMPV01000001.1"/>
</dbReference>
<feature type="region of interest" description="Disordered" evidence="1">
    <location>
        <begin position="116"/>
        <end position="139"/>
    </location>
</feature>
<reference evidence="2 3" key="1">
    <citation type="submission" date="2019-06" db="EMBL/GenBank/DDBJ databases">
        <title>Sequencing the genomes of 1000 actinobacteria strains.</title>
        <authorList>
            <person name="Klenk H.-P."/>
        </authorList>
    </citation>
    <scope>NUCLEOTIDE SEQUENCE [LARGE SCALE GENOMIC DNA]</scope>
    <source>
        <strain evidence="2 3">DSM 43186</strain>
    </source>
</reference>
<protein>
    <submittedName>
        <fullName evidence="2">Uncharacterized protein</fullName>
    </submittedName>
</protein>
<comment type="caution">
    <text evidence="2">The sequence shown here is derived from an EMBL/GenBank/DDBJ whole genome shotgun (WGS) entry which is preliminary data.</text>
</comment>
<dbReference type="OrthoDB" id="5994822at2"/>
<evidence type="ECO:0000313" key="3">
    <source>
        <dbReference type="Proteomes" id="UP000319213"/>
    </source>
</evidence>